<feature type="domain" description="Fungal-type protein kinase" evidence="2">
    <location>
        <begin position="164"/>
        <end position="528"/>
    </location>
</feature>
<dbReference type="InterPro" id="IPR040976">
    <property type="entry name" value="Pkinase_fungal"/>
</dbReference>
<dbReference type="AlphaFoldDB" id="A0A2H3J5J3"/>
<dbReference type="GO" id="GO:0004672">
    <property type="term" value="F:protein kinase activity"/>
    <property type="evidence" value="ECO:0007669"/>
    <property type="project" value="InterPro"/>
</dbReference>
<dbReference type="PANTHER" id="PTHR38248">
    <property type="entry name" value="FUNK1 6"/>
    <property type="match status" value="1"/>
</dbReference>
<evidence type="ECO:0000313" key="4">
    <source>
        <dbReference type="Proteomes" id="UP000218811"/>
    </source>
</evidence>
<gene>
    <name evidence="3" type="ORF">WOLCODRAFT_84011</name>
</gene>
<proteinExistence type="predicted"/>
<dbReference type="OMA" id="GHENAWR"/>
<dbReference type="PANTHER" id="PTHR38248:SF2">
    <property type="entry name" value="FUNK1 11"/>
    <property type="match status" value="1"/>
</dbReference>
<dbReference type="InterPro" id="IPR008266">
    <property type="entry name" value="Tyr_kinase_AS"/>
</dbReference>
<organism evidence="3 4">
    <name type="scientific">Wolfiporia cocos (strain MD-104)</name>
    <name type="common">Brown rot fungus</name>
    <dbReference type="NCBI Taxonomy" id="742152"/>
    <lineage>
        <taxon>Eukaryota</taxon>
        <taxon>Fungi</taxon>
        <taxon>Dikarya</taxon>
        <taxon>Basidiomycota</taxon>
        <taxon>Agaricomycotina</taxon>
        <taxon>Agaricomycetes</taxon>
        <taxon>Polyporales</taxon>
        <taxon>Phaeolaceae</taxon>
        <taxon>Wolfiporia</taxon>
    </lineage>
</organism>
<sequence length="581" mass="64759">MAEHVLHGSGHQFATLFEADQCGSNATPDERKAIASRTVVEFSKPVEKFLENFVPSQTPCPRRYTRGIFQSAQGKDQKALSMGIALALEDLTKDFPSAKRLRLAYQGDRLIPLTVGEHTALDDQLRATIVSSFPGQSAAADPQWDKISLVVQVNPHLTYDPLGSDPAWEEGMLQILRAARNMLVVNHSLFVFVIGIYQNQARIFRVDHSSAVASKLFNFRRRPGLIRSFLWRFVHPSACTTVAGADPSVSNPTKRDLQWARKILGSTSQSPAIMNACRWFTVEDSAQRNAARHFLIFKPIFVSLTLFARATQVWEAIERGDKTGRRFVIKNAWRSCQEYDAETRIYQHLRNELSPGQQLFGVAEMVCGLDLGEAEVSNNSAAQESESTAAVSTPPVSRTRLTIRTPPQRNPRSGMQTRASKAILATRNKAEPAGHRTTCAFGRNNTSDAPCERSHMRLVIWPVGKSLVEFQSIRELTETLRDAIIGHEQLCDAGVLHRDISNENIMISTDARFKGFLCDFDLSVLLQELDSNPCATVSLRIALAWRAADDSLLSPYRGRGTLGQWSCSKGRDGRCTRRFTI</sequence>
<evidence type="ECO:0000256" key="1">
    <source>
        <dbReference type="SAM" id="MobiDB-lite"/>
    </source>
</evidence>
<evidence type="ECO:0000259" key="2">
    <source>
        <dbReference type="Pfam" id="PF17667"/>
    </source>
</evidence>
<dbReference type="SUPFAM" id="SSF56112">
    <property type="entry name" value="Protein kinase-like (PK-like)"/>
    <property type="match status" value="1"/>
</dbReference>
<feature type="region of interest" description="Disordered" evidence="1">
    <location>
        <begin position="378"/>
        <end position="417"/>
    </location>
</feature>
<accession>A0A2H3J5J3</accession>
<dbReference type="Gene3D" id="1.10.510.10">
    <property type="entry name" value="Transferase(Phosphotransferase) domain 1"/>
    <property type="match status" value="1"/>
</dbReference>
<name>A0A2H3J5J3_WOLCO</name>
<dbReference type="InterPro" id="IPR011009">
    <property type="entry name" value="Kinase-like_dom_sf"/>
</dbReference>
<reference evidence="3 4" key="1">
    <citation type="journal article" date="2012" name="Science">
        <title>The Paleozoic origin of enzymatic lignin decomposition reconstructed from 31 fungal genomes.</title>
        <authorList>
            <person name="Floudas D."/>
            <person name="Binder M."/>
            <person name="Riley R."/>
            <person name="Barry K."/>
            <person name="Blanchette R.A."/>
            <person name="Henrissat B."/>
            <person name="Martinez A.T."/>
            <person name="Otillar R."/>
            <person name="Spatafora J.W."/>
            <person name="Yadav J.S."/>
            <person name="Aerts A."/>
            <person name="Benoit I."/>
            <person name="Boyd A."/>
            <person name="Carlson A."/>
            <person name="Copeland A."/>
            <person name="Coutinho P.M."/>
            <person name="de Vries R.P."/>
            <person name="Ferreira P."/>
            <person name="Findley K."/>
            <person name="Foster B."/>
            <person name="Gaskell J."/>
            <person name="Glotzer D."/>
            <person name="Gorecki P."/>
            <person name="Heitman J."/>
            <person name="Hesse C."/>
            <person name="Hori C."/>
            <person name="Igarashi K."/>
            <person name="Jurgens J.A."/>
            <person name="Kallen N."/>
            <person name="Kersten P."/>
            <person name="Kohler A."/>
            <person name="Kuees U."/>
            <person name="Kumar T.K.A."/>
            <person name="Kuo A."/>
            <person name="LaButti K."/>
            <person name="Larrondo L.F."/>
            <person name="Lindquist E."/>
            <person name="Ling A."/>
            <person name="Lombard V."/>
            <person name="Lucas S."/>
            <person name="Lundell T."/>
            <person name="Martin R."/>
            <person name="McLaughlin D.J."/>
            <person name="Morgenstern I."/>
            <person name="Morin E."/>
            <person name="Murat C."/>
            <person name="Nagy L.G."/>
            <person name="Nolan M."/>
            <person name="Ohm R.A."/>
            <person name="Patyshakuliyeva A."/>
            <person name="Rokas A."/>
            <person name="Ruiz-Duenas F.J."/>
            <person name="Sabat G."/>
            <person name="Salamov A."/>
            <person name="Samejima M."/>
            <person name="Schmutz J."/>
            <person name="Slot J.C."/>
            <person name="St John F."/>
            <person name="Stenlid J."/>
            <person name="Sun H."/>
            <person name="Sun S."/>
            <person name="Syed K."/>
            <person name="Tsang A."/>
            <person name="Wiebenga A."/>
            <person name="Young D."/>
            <person name="Pisabarro A."/>
            <person name="Eastwood D.C."/>
            <person name="Martin F."/>
            <person name="Cullen D."/>
            <person name="Grigoriev I.V."/>
            <person name="Hibbett D.S."/>
        </authorList>
    </citation>
    <scope>NUCLEOTIDE SEQUENCE [LARGE SCALE GENOMIC DNA]</scope>
    <source>
        <strain evidence="3 4">MD-104</strain>
    </source>
</reference>
<evidence type="ECO:0000313" key="3">
    <source>
        <dbReference type="EMBL" id="PCH37510.1"/>
    </source>
</evidence>
<dbReference type="STRING" id="742152.A0A2H3J5J3"/>
<dbReference type="Proteomes" id="UP000218811">
    <property type="component" value="Unassembled WGS sequence"/>
</dbReference>
<dbReference type="PROSITE" id="PS00109">
    <property type="entry name" value="PROTEIN_KINASE_TYR"/>
    <property type="match status" value="1"/>
</dbReference>
<protein>
    <recommendedName>
        <fullName evidence="2">Fungal-type protein kinase domain-containing protein</fullName>
    </recommendedName>
</protein>
<dbReference type="OrthoDB" id="2797568at2759"/>
<keyword evidence="4" id="KW-1185">Reference proteome</keyword>
<dbReference type="Pfam" id="PF17667">
    <property type="entry name" value="Pkinase_fungal"/>
    <property type="match status" value="1"/>
</dbReference>
<dbReference type="EMBL" id="KB467931">
    <property type="protein sequence ID" value="PCH37510.1"/>
    <property type="molecule type" value="Genomic_DNA"/>
</dbReference>